<accession>N6YSZ5</accession>
<dbReference type="Proteomes" id="UP000013042">
    <property type="component" value="Unassembled WGS sequence"/>
</dbReference>
<dbReference type="Pfam" id="PF13808">
    <property type="entry name" value="DDE_Tnp_1_assoc"/>
    <property type="match status" value="1"/>
</dbReference>
<dbReference type="InterPro" id="IPR002559">
    <property type="entry name" value="Transposase_11"/>
</dbReference>
<dbReference type="NCBIfam" id="NF033564">
    <property type="entry name" value="transpos_ISAs1"/>
    <property type="match status" value="1"/>
</dbReference>
<name>N6YSZ5_THASP</name>
<dbReference type="GO" id="GO:0003677">
    <property type="term" value="F:DNA binding"/>
    <property type="evidence" value="ECO:0007669"/>
    <property type="project" value="InterPro"/>
</dbReference>
<evidence type="ECO:0000313" key="4">
    <source>
        <dbReference type="Proteomes" id="UP000013042"/>
    </source>
</evidence>
<dbReference type="EMBL" id="AMXD01000053">
    <property type="protein sequence ID" value="ENO85492.1"/>
    <property type="molecule type" value="Genomic_DNA"/>
</dbReference>
<dbReference type="InterPro" id="IPR051698">
    <property type="entry name" value="Transposase_11-like"/>
</dbReference>
<evidence type="ECO:0000259" key="1">
    <source>
        <dbReference type="Pfam" id="PF01609"/>
    </source>
</evidence>
<dbReference type="AlphaFoldDB" id="N6YSZ5"/>
<evidence type="ECO:0000259" key="2">
    <source>
        <dbReference type="Pfam" id="PF13808"/>
    </source>
</evidence>
<reference evidence="3 4" key="1">
    <citation type="submission" date="2012-09" db="EMBL/GenBank/DDBJ databases">
        <title>Draft Genome Sequences of 6 Strains from Genus Thauera.</title>
        <authorList>
            <person name="Liu B."/>
            <person name="Shapleigh J.P."/>
            <person name="Frostegard A.H."/>
        </authorList>
    </citation>
    <scope>NUCLEOTIDE SEQUENCE [LARGE SCALE GENOMIC DNA]</scope>
    <source>
        <strain evidence="3 4">S2</strain>
    </source>
</reference>
<dbReference type="PANTHER" id="PTHR30298">
    <property type="entry name" value="H REPEAT-ASSOCIATED PREDICTED TRANSPOSASE"/>
    <property type="match status" value="1"/>
</dbReference>
<dbReference type="PANTHER" id="PTHR30298:SF0">
    <property type="entry name" value="PROTEIN YBFL-RELATED"/>
    <property type="match status" value="1"/>
</dbReference>
<dbReference type="GO" id="GO:0006313">
    <property type="term" value="P:DNA transposition"/>
    <property type="evidence" value="ECO:0007669"/>
    <property type="project" value="InterPro"/>
</dbReference>
<feature type="domain" description="Transposase IS4-like" evidence="1">
    <location>
        <begin position="105"/>
        <end position="335"/>
    </location>
</feature>
<proteinExistence type="predicted"/>
<evidence type="ECO:0000313" key="3">
    <source>
        <dbReference type="EMBL" id="ENO85492.1"/>
    </source>
</evidence>
<dbReference type="InterPro" id="IPR047647">
    <property type="entry name" value="ISAs1_transpos"/>
</dbReference>
<sequence length="415" mass="45025">MSCLDEIDDPRKPSNGTLHDFREILVILIAAVLSDCDTVEDITFWARTKEAWLRRFLVLKNGIPSEETFLRILRALDPKQFEAMFRRWVGGVVSALSDDAGVGGTIAVDGKTVRGSGSGGESAIHMVSAFATELGLVLGQEKVAAKSNEITAIPELLEALSIKGLLVTIDAMGCQKSIAKQIVAKKGDYLLMVKGNQPTLLEAIETAFIDQHGVESVDRSSRVERGHGRTVGQIASVLSAKGLVDPADWPKCVTIGRIDSMRIVGEKESDLERRYYISSRALSAEQLATAVRAHWGVENRLHWVLDVSFGEDASTVAKDNAPQNLSMLRKIALNIIRADKTDTRKSSLRLKRKGAAWDDGVRERMLGISDDMLGECGSPGSGPEPSSNLSDEFLYAEGGGLSGNRVECIPAIFFG</sequence>
<organism evidence="3 4">
    <name type="scientific">Thauera aminoaromatica S2</name>
    <dbReference type="NCBI Taxonomy" id="1234381"/>
    <lineage>
        <taxon>Bacteria</taxon>
        <taxon>Pseudomonadati</taxon>
        <taxon>Pseudomonadota</taxon>
        <taxon>Betaproteobacteria</taxon>
        <taxon>Rhodocyclales</taxon>
        <taxon>Zoogloeaceae</taxon>
        <taxon>Thauera</taxon>
    </lineage>
</organism>
<feature type="domain" description="H repeat-associated protein N-terminal" evidence="2">
    <location>
        <begin position="2"/>
        <end position="89"/>
    </location>
</feature>
<dbReference type="InterPro" id="IPR032806">
    <property type="entry name" value="YbfD_N"/>
</dbReference>
<comment type="caution">
    <text evidence="3">The sequence shown here is derived from an EMBL/GenBank/DDBJ whole genome shotgun (WGS) entry which is preliminary data.</text>
</comment>
<gene>
    <name evidence="3" type="ORF">C665_10152</name>
</gene>
<dbReference type="GO" id="GO:0004803">
    <property type="term" value="F:transposase activity"/>
    <property type="evidence" value="ECO:0007669"/>
    <property type="project" value="InterPro"/>
</dbReference>
<protein>
    <submittedName>
        <fullName evidence="3">Transposase IS4 family protein</fullName>
    </submittedName>
</protein>
<dbReference type="Pfam" id="PF01609">
    <property type="entry name" value="DDE_Tnp_1"/>
    <property type="match status" value="1"/>
</dbReference>